<dbReference type="EMBL" id="BBYR01000032">
    <property type="protein sequence ID" value="GAP36120.1"/>
    <property type="molecule type" value="Genomic_DNA"/>
</dbReference>
<comment type="caution">
    <text evidence="9">The sequence shown here is derived from an EMBL/GenBank/DDBJ whole genome shotgun (WGS) entry which is preliminary data.</text>
</comment>
<dbReference type="PANTHER" id="PTHR35333:SF3">
    <property type="entry name" value="BETA-LACTAMASE-TYPE TRANSPEPTIDASE FOLD CONTAINING PROTEIN"/>
    <property type="match status" value="1"/>
</dbReference>
<dbReference type="InterPro" id="IPR023650">
    <property type="entry name" value="Beta-lactam_class-A_AS"/>
</dbReference>
<evidence type="ECO:0000256" key="2">
    <source>
        <dbReference type="ARBA" id="ARBA00009009"/>
    </source>
</evidence>
<dbReference type="SUPFAM" id="SSF56601">
    <property type="entry name" value="beta-lactamase/transpeptidase-like"/>
    <property type="match status" value="1"/>
</dbReference>
<evidence type="ECO:0000259" key="8">
    <source>
        <dbReference type="Pfam" id="PF13354"/>
    </source>
</evidence>
<gene>
    <name evidence="9" type="ORF">ISF6_1960</name>
</gene>
<protein>
    <recommendedName>
        <fullName evidence="3 6">Beta-lactamase</fullName>
        <ecNumber evidence="3 6">3.5.2.6</ecNumber>
    </recommendedName>
</protein>
<dbReference type="InterPro" id="IPR000871">
    <property type="entry name" value="Beta-lactam_class-A"/>
</dbReference>
<proteinExistence type="inferred from homology"/>
<dbReference type="InterPro" id="IPR045155">
    <property type="entry name" value="Beta-lactam_cat"/>
</dbReference>
<evidence type="ECO:0000256" key="1">
    <source>
        <dbReference type="ARBA" id="ARBA00001526"/>
    </source>
</evidence>
<dbReference type="PANTHER" id="PTHR35333">
    <property type="entry name" value="BETA-LACTAMASE"/>
    <property type="match status" value="1"/>
</dbReference>
<keyword evidence="5 6" id="KW-0046">Antibiotic resistance</keyword>
<dbReference type="RefSeq" id="WP_054020136.1">
    <property type="nucleotide sequence ID" value="NZ_BBYR01000032.1"/>
</dbReference>
<feature type="signal peptide" evidence="7">
    <location>
        <begin position="1"/>
        <end position="24"/>
    </location>
</feature>
<dbReference type="NCBIfam" id="NF033103">
    <property type="entry name" value="bla_class_A"/>
    <property type="match status" value="1"/>
</dbReference>
<accession>A0A0K8P1S2</accession>
<reference evidence="9 10" key="2">
    <citation type="journal article" date="2016" name="Science">
        <title>A bacterium that degrades and assimilates poly(ethylene terephthalate).</title>
        <authorList>
            <person name="Yoshida S."/>
            <person name="Hiraga K."/>
            <person name="Takehana T."/>
            <person name="Taniguchi I."/>
            <person name="Yamaji H."/>
            <person name="Maeda Y."/>
            <person name="Toyohara K."/>
            <person name="Miyamoto K."/>
            <person name="Kimura Y."/>
            <person name="Oda K."/>
        </authorList>
    </citation>
    <scope>NUCLEOTIDE SEQUENCE [LARGE SCALE GENOMIC DNA]</scope>
    <source>
        <strain evidence="10">NBRC 110686 / TISTR 2288 / 201-F6</strain>
    </source>
</reference>
<evidence type="ECO:0000256" key="5">
    <source>
        <dbReference type="ARBA" id="ARBA00023251"/>
    </source>
</evidence>
<dbReference type="Pfam" id="PF13354">
    <property type="entry name" value="Beta-lactamase2"/>
    <property type="match status" value="1"/>
</dbReference>
<evidence type="ECO:0000313" key="10">
    <source>
        <dbReference type="Proteomes" id="UP000037660"/>
    </source>
</evidence>
<dbReference type="GO" id="GO:0030655">
    <property type="term" value="P:beta-lactam antibiotic catabolic process"/>
    <property type="evidence" value="ECO:0007669"/>
    <property type="project" value="InterPro"/>
</dbReference>
<evidence type="ECO:0000256" key="7">
    <source>
        <dbReference type="SAM" id="SignalP"/>
    </source>
</evidence>
<sequence>MKRRTFAATAAAAALGGLGRAAGAATGRAEPLKSSAMPPLAEAAGWAGLEAAAGGRLGVAVAGPSGPLDGHRLDERFPMCSTFKWLVAARVLQRVDAGEERLARRLPVTARDLVAHSPVCERHVGATLSLAELCHATITTSDNAAANLLLPALGGPEGLTRWLRTLGDLVTRLDRWEPHLNEAAPDDPRDTTTPRAMLGLLRTLLLGDVLAPGSRATLAGWLEATETNTTRLRAAVPPGWRMGSKTGAGANGATNDVGLYWPPGRPTILVAAFLVGTSAPTARRHAAIAEVGRRAVAVG</sequence>
<reference evidence="10" key="1">
    <citation type="submission" date="2015-07" db="EMBL/GenBank/DDBJ databases">
        <title>Discovery of a poly(ethylene terephthalate assimilation.</title>
        <authorList>
            <person name="Yoshida S."/>
            <person name="Hiraga K."/>
            <person name="Takehana T."/>
            <person name="Taniguchi I."/>
            <person name="Yamaji H."/>
            <person name="Maeda Y."/>
            <person name="Toyohara K."/>
            <person name="Miyamoto K."/>
            <person name="Kimura Y."/>
            <person name="Oda K."/>
        </authorList>
    </citation>
    <scope>NUCLEOTIDE SEQUENCE [LARGE SCALE GENOMIC DNA]</scope>
    <source>
        <strain evidence="10">NBRC 110686 / TISTR 2288 / 201-F6</strain>
    </source>
</reference>
<dbReference type="PROSITE" id="PS00146">
    <property type="entry name" value="BETA_LACTAMASE_A"/>
    <property type="match status" value="1"/>
</dbReference>
<evidence type="ECO:0000256" key="6">
    <source>
        <dbReference type="RuleBase" id="RU361140"/>
    </source>
</evidence>
<dbReference type="Gene3D" id="3.40.710.10">
    <property type="entry name" value="DD-peptidase/beta-lactamase superfamily"/>
    <property type="match status" value="1"/>
</dbReference>
<organism evidence="9 10">
    <name type="scientific">Piscinibacter sakaiensis</name>
    <name type="common">Ideonella sakaiensis</name>
    <dbReference type="NCBI Taxonomy" id="1547922"/>
    <lineage>
        <taxon>Bacteria</taxon>
        <taxon>Pseudomonadati</taxon>
        <taxon>Pseudomonadota</taxon>
        <taxon>Betaproteobacteria</taxon>
        <taxon>Burkholderiales</taxon>
        <taxon>Sphaerotilaceae</taxon>
        <taxon>Piscinibacter</taxon>
    </lineage>
</organism>
<keyword evidence="4 6" id="KW-0378">Hydrolase</keyword>
<feature type="domain" description="Beta-lactamase class A catalytic" evidence="8">
    <location>
        <begin position="71"/>
        <end position="271"/>
    </location>
</feature>
<dbReference type="InterPro" id="IPR012338">
    <property type="entry name" value="Beta-lactam/transpept-like"/>
</dbReference>
<dbReference type="Proteomes" id="UP000037660">
    <property type="component" value="Unassembled WGS sequence"/>
</dbReference>
<keyword evidence="7" id="KW-0732">Signal</keyword>
<evidence type="ECO:0000256" key="3">
    <source>
        <dbReference type="ARBA" id="ARBA00012865"/>
    </source>
</evidence>
<dbReference type="GO" id="GO:0046677">
    <property type="term" value="P:response to antibiotic"/>
    <property type="evidence" value="ECO:0007669"/>
    <property type="project" value="UniProtKB-UniRule"/>
</dbReference>
<evidence type="ECO:0000313" key="9">
    <source>
        <dbReference type="EMBL" id="GAP36120.1"/>
    </source>
</evidence>
<evidence type="ECO:0000256" key="4">
    <source>
        <dbReference type="ARBA" id="ARBA00022801"/>
    </source>
</evidence>
<keyword evidence="10" id="KW-1185">Reference proteome</keyword>
<comment type="similarity">
    <text evidence="2 6">Belongs to the class-A beta-lactamase family.</text>
</comment>
<name>A0A0K8P1S2_PISS1</name>
<feature type="chain" id="PRO_5005513642" description="Beta-lactamase" evidence="7">
    <location>
        <begin position="25"/>
        <end position="299"/>
    </location>
</feature>
<dbReference type="STRING" id="1547922.ISF6_1960"/>
<dbReference type="GO" id="GO:0008800">
    <property type="term" value="F:beta-lactamase activity"/>
    <property type="evidence" value="ECO:0007669"/>
    <property type="project" value="UniProtKB-UniRule"/>
</dbReference>
<dbReference type="EC" id="3.5.2.6" evidence="3 6"/>
<dbReference type="OrthoDB" id="9784149at2"/>
<comment type="catalytic activity">
    <reaction evidence="1 6">
        <text>a beta-lactam + H2O = a substituted beta-amino acid</text>
        <dbReference type="Rhea" id="RHEA:20401"/>
        <dbReference type="ChEBI" id="CHEBI:15377"/>
        <dbReference type="ChEBI" id="CHEBI:35627"/>
        <dbReference type="ChEBI" id="CHEBI:140347"/>
        <dbReference type="EC" id="3.5.2.6"/>
    </reaction>
</comment>
<dbReference type="AlphaFoldDB" id="A0A0K8P1S2"/>
<dbReference type="PRINTS" id="PR00118">
    <property type="entry name" value="BLACTAMASEA"/>
</dbReference>